<evidence type="ECO:0000256" key="7">
    <source>
        <dbReference type="PROSITE-ProRule" id="PRU00259"/>
    </source>
</evidence>
<feature type="repeat" description="ARM" evidence="7">
    <location>
        <begin position="93"/>
        <end position="121"/>
    </location>
</feature>
<reference evidence="9 10" key="1">
    <citation type="journal article" date="2018" name="Plant J.">
        <title>Genome sequences of Chlorella sorokiniana UTEX 1602 and Micractinium conductrix SAG 241.80: implications to maltose excretion by a green alga.</title>
        <authorList>
            <person name="Arriola M.B."/>
            <person name="Velmurugan N."/>
            <person name="Zhang Y."/>
            <person name="Plunkett M.H."/>
            <person name="Hondzo H."/>
            <person name="Barney B.M."/>
        </authorList>
    </citation>
    <scope>NUCLEOTIDE SEQUENCE [LARGE SCALE GENOMIC DNA]</scope>
    <source>
        <strain evidence="9 10">SAG 241.80</strain>
    </source>
</reference>
<feature type="transmembrane region" description="Helical" evidence="8">
    <location>
        <begin position="813"/>
        <end position="832"/>
    </location>
</feature>
<feature type="transmembrane region" description="Helical" evidence="8">
    <location>
        <begin position="677"/>
        <end position="700"/>
    </location>
</feature>
<feature type="transmembrane region" description="Helical" evidence="8">
    <location>
        <begin position="1005"/>
        <end position="1022"/>
    </location>
</feature>
<dbReference type="InterPro" id="IPR000225">
    <property type="entry name" value="Armadillo"/>
</dbReference>
<dbReference type="InterPro" id="IPR016024">
    <property type="entry name" value="ARM-type_fold"/>
</dbReference>
<evidence type="ECO:0000256" key="1">
    <source>
        <dbReference type="ARBA" id="ARBA00004123"/>
    </source>
</evidence>
<comment type="caution">
    <text evidence="8">Lacks conserved residue(s) required for the propagation of feature annotation.</text>
</comment>
<dbReference type="InterPro" id="IPR011989">
    <property type="entry name" value="ARM-like"/>
</dbReference>
<dbReference type="GO" id="GO:0043161">
    <property type="term" value="P:proteasome-mediated ubiquitin-dependent protein catabolic process"/>
    <property type="evidence" value="ECO:0007669"/>
    <property type="project" value="TreeGrafter"/>
</dbReference>
<dbReference type="GO" id="GO:0005634">
    <property type="term" value="C:nucleus"/>
    <property type="evidence" value="ECO:0007669"/>
    <property type="project" value="UniProtKB-SubCell"/>
</dbReference>
<dbReference type="OrthoDB" id="5559898at2759"/>
<dbReference type="Pfam" id="PF00514">
    <property type="entry name" value="Arm"/>
    <property type="match status" value="1"/>
</dbReference>
<dbReference type="PANTHER" id="PTHR15651">
    <property type="entry name" value="ARMADILLO REPEAT-CONTAINING PROTEIN 8"/>
    <property type="match status" value="1"/>
</dbReference>
<evidence type="ECO:0000256" key="6">
    <source>
        <dbReference type="ARBA" id="ARBA00023242"/>
    </source>
</evidence>
<dbReference type="InterPro" id="IPR000357">
    <property type="entry name" value="HEAT"/>
</dbReference>
<dbReference type="PROSITE" id="PS50176">
    <property type="entry name" value="ARM_REPEAT"/>
    <property type="match status" value="2"/>
</dbReference>
<dbReference type="GO" id="GO:0015297">
    <property type="term" value="F:antiporter activity"/>
    <property type="evidence" value="ECO:0007669"/>
    <property type="project" value="InterPro"/>
</dbReference>
<dbReference type="SUPFAM" id="SSF48371">
    <property type="entry name" value="ARM repeat"/>
    <property type="match status" value="1"/>
</dbReference>
<keyword evidence="8" id="KW-1133">Transmembrane helix</keyword>
<dbReference type="EMBL" id="LHPF02000001">
    <property type="protein sequence ID" value="PSC76203.1"/>
    <property type="molecule type" value="Genomic_DNA"/>
</dbReference>
<dbReference type="Proteomes" id="UP000239649">
    <property type="component" value="Unassembled WGS sequence"/>
</dbReference>
<dbReference type="GO" id="GO:0034657">
    <property type="term" value="C:GID complex"/>
    <property type="evidence" value="ECO:0007669"/>
    <property type="project" value="TreeGrafter"/>
</dbReference>
<dbReference type="InterPro" id="IPR002528">
    <property type="entry name" value="MATE_fam"/>
</dbReference>
<name>A0A2P6VQ26_9CHLO</name>
<comment type="similarity">
    <text evidence="3 8">Belongs to the multi antimicrobial extrusion (MATE) (TC 2.A.66.1) family.</text>
</comment>
<feature type="transmembrane region" description="Helical" evidence="8">
    <location>
        <begin position="895"/>
        <end position="919"/>
    </location>
</feature>
<keyword evidence="8" id="KW-0472">Membrane</keyword>
<keyword evidence="10" id="KW-1185">Reference proteome</keyword>
<evidence type="ECO:0000256" key="3">
    <source>
        <dbReference type="ARBA" id="ARBA00010199"/>
    </source>
</evidence>
<accession>A0A2P6VQ26</accession>
<evidence type="ECO:0000313" key="9">
    <source>
        <dbReference type="EMBL" id="PSC76203.1"/>
    </source>
</evidence>
<comment type="subcellular location">
    <subcellularLocation>
        <location evidence="2">Cytoplasm</location>
    </subcellularLocation>
    <subcellularLocation>
        <location evidence="1">Nucleus</location>
    </subcellularLocation>
</comment>
<keyword evidence="8" id="KW-0812">Transmembrane</keyword>
<organism evidence="9 10">
    <name type="scientific">Micractinium conductrix</name>
    <dbReference type="NCBI Taxonomy" id="554055"/>
    <lineage>
        <taxon>Eukaryota</taxon>
        <taxon>Viridiplantae</taxon>
        <taxon>Chlorophyta</taxon>
        <taxon>core chlorophytes</taxon>
        <taxon>Trebouxiophyceae</taxon>
        <taxon>Chlorellales</taxon>
        <taxon>Chlorellaceae</taxon>
        <taxon>Chlorella clade</taxon>
        <taxon>Micractinium</taxon>
    </lineage>
</organism>
<dbReference type="PANTHER" id="PTHR15651:SF7">
    <property type="entry name" value="ARMADILLO REPEAT-CONTAINING PROTEIN 8"/>
    <property type="match status" value="1"/>
</dbReference>
<keyword evidence="6" id="KW-0539">Nucleus</keyword>
<feature type="transmembrane region" description="Helical" evidence="8">
    <location>
        <begin position="931"/>
        <end position="952"/>
    </location>
</feature>
<protein>
    <recommendedName>
        <fullName evidence="8">Protein DETOXIFICATION</fullName>
    </recommendedName>
    <alternativeName>
        <fullName evidence="8">Multidrug and toxic compound extrusion protein</fullName>
    </alternativeName>
</protein>
<evidence type="ECO:0000256" key="4">
    <source>
        <dbReference type="ARBA" id="ARBA00022490"/>
    </source>
</evidence>
<evidence type="ECO:0000256" key="5">
    <source>
        <dbReference type="ARBA" id="ARBA00022737"/>
    </source>
</evidence>
<evidence type="ECO:0000313" key="10">
    <source>
        <dbReference type="Proteomes" id="UP000239649"/>
    </source>
</evidence>
<sequence length="1074" mass="111336">MAPSRASSRAAELVAGLHSEDGEIRLQALRGIKNCVIGNKRQKLQYIQLGAVPPVVGVLASPAAAAPALVQAAAALGSFAASEEGLAAVLSHGGIPHLLRVLTSNGDDKVAEAAVRALKAVCRSPTAPTGEVLAGRGVVARLVALLASPVSNVAESAAAVLAACCTGAAEQGAVAAAGAVPPLVALLGSAARSKQEAALEALAALSRGNADTSGAVLEHAGVVGSLLRALKRGGEPHVRFVAAVCLANLSMNLPPGHAQHSRVDLQQAVLPVLVRLLGEAAVGEDVPGALCQLVEGSAELQQAAADADAVARLAAILREPERPARLVEGALRCLATLCADKEEHRRQLVECSVLPQIATALSDPSPPIRAAACMCMRSLSRSTKLLRGHLGEVELAAPLLALAAQGDAAVAAQAVGTLANMAVDFSAVKEQLLRHDGVARFAALAESMSPMLRLHGVWGLSSVAYMSTQEVKAAIMQQLPWGSMAALLEDSEPEVREKAMLLLRNLVYNSEADINAALRWSELELLAAVRDTMQRGAGQSALKQHAMYVIVNMASSTAAHKTSVMDSGWPALLVEQLSDGDERVREAAVWVIINLTWSRDGDAEETAARAQQLRALGVEDKLRSLEHDDSAPSLQDILRFCLPVILVPLADPLMSLIDTVALGRMSDELQLAALGPASLLLTFSNYILFGLSVGTVSLVAERLQRRDLPAASVALASSLFLAAVGGAAMGAVYLVAGPALLRCTGADAAVLAYASSYLRIRALALPAVVVGQVSQAGLLAQRDSLSPFRVVLATSAVSLAGDLLLIGRYGMGVAGAAWTTIFAQYLGAALLLRALRRSRVVPHVRVPSRAELAALLDTFGVLTVFYAAKNLSYLLIQSTAARLPALLLAAHQPVWSLWCLVSFTNTPLESAALAFLPGAFAPADRRATARLLLLLGVASGAVGCAAAVGLPALAPQLFTANAALWEPMQSVALQGVLAMLCCGMDVAATGCLLGIKDGAFVPLQARAMVGCLAVLAGFLWWARQALPGLPAVWWGLTVFFALRASQSVPRAVTQLGLLGGPGKQQQQQAPAAAT</sequence>
<keyword evidence="4" id="KW-0963">Cytoplasm</keyword>
<dbReference type="Pfam" id="PF02985">
    <property type="entry name" value="HEAT"/>
    <property type="match status" value="1"/>
</dbReference>
<keyword evidence="5" id="KW-0677">Repeat</keyword>
<dbReference type="GO" id="GO:0016020">
    <property type="term" value="C:membrane"/>
    <property type="evidence" value="ECO:0007669"/>
    <property type="project" value="InterPro"/>
</dbReference>
<dbReference type="GO" id="GO:0042910">
    <property type="term" value="F:xenobiotic transmembrane transporter activity"/>
    <property type="evidence" value="ECO:0007669"/>
    <property type="project" value="InterPro"/>
</dbReference>
<dbReference type="STRING" id="554055.A0A2P6VQ26"/>
<feature type="transmembrane region" description="Helical" evidence="8">
    <location>
        <begin position="852"/>
        <end position="875"/>
    </location>
</feature>
<evidence type="ECO:0000256" key="2">
    <source>
        <dbReference type="ARBA" id="ARBA00004496"/>
    </source>
</evidence>
<dbReference type="Gene3D" id="1.25.10.10">
    <property type="entry name" value="Leucine-rich Repeat Variant"/>
    <property type="match status" value="3"/>
</dbReference>
<evidence type="ECO:0000256" key="8">
    <source>
        <dbReference type="RuleBase" id="RU004914"/>
    </source>
</evidence>
<feature type="transmembrane region" description="Helical" evidence="8">
    <location>
        <begin position="972"/>
        <end position="993"/>
    </location>
</feature>
<dbReference type="Pfam" id="PF01554">
    <property type="entry name" value="MatE"/>
    <property type="match status" value="1"/>
</dbReference>
<feature type="transmembrane region" description="Helical" evidence="8">
    <location>
        <begin position="712"/>
        <end position="736"/>
    </location>
</feature>
<dbReference type="GO" id="GO:0005737">
    <property type="term" value="C:cytoplasm"/>
    <property type="evidence" value="ECO:0007669"/>
    <property type="project" value="UniProtKB-SubCell"/>
</dbReference>
<dbReference type="InterPro" id="IPR038739">
    <property type="entry name" value="ARMC8/Vid28"/>
</dbReference>
<gene>
    <name evidence="9" type="primary">g278</name>
    <name evidence="9" type="ORF">C2E20_0278</name>
</gene>
<proteinExistence type="inferred from homology"/>
<feature type="repeat" description="ARM" evidence="7">
    <location>
        <begin position="50"/>
        <end position="94"/>
    </location>
</feature>
<dbReference type="AlphaFoldDB" id="A0A2P6VQ26"/>
<dbReference type="SMART" id="SM00185">
    <property type="entry name" value="ARM"/>
    <property type="match status" value="10"/>
</dbReference>
<comment type="caution">
    <text evidence="9">The sequence shown here is derived from an EMBL/GenBank/DDBJ whole genome shotgun (WGS) entry which is preliminary data.</text>
</comment>